<evidence type="ECO:0000256" key="3">
    <source>
        <dbReference type="ARBA" id="ARBA00023027"/>
    </source>
</evidence>
<dbReference type="EMBL" id="MLJW01000231">
    <property type="protein sequence ID" value="OIQ92458.1"/>
    <property type="molecule type" value="Genomic_DNA"/>
</dbReference>
<sequence>MDIGFNGKLAVTGAAGELGSVLRAALASSGVSVLSLDIREPRLLHDNESFVRCDLADADATLQALRGAGAVVHLGGISTAAPFAEILAANVNGSYHVFEAARRHRIGRVVYASSNHVSGYYRSTQRVRPDMPHRPDSFYGLSKAFAEDLAQLYWDKYGVESVGLRIGSCFDRPSDRRMLKTWLSHRDFVRLVDRALHAPNVEHTVVYGVSNNSQTYWDRDPGNVLGFVPLDAAVADPELDAAGPEPAWQGGAFVDIDETAL</sequence>
<evidence type="ECO:0000259" key="4">
    <source>
        <dbReference type="Pfam" id="PF01370"/>
    </source>
</evidence>
<evidence type="ECO:0000313" key="5">
    <source>
        <dbReference type="EMBL" id="OIQ92458.1"/>
    </source>
</evidence>
<protein>
    <submittedName>
        <fullName evidence="5">Putative epimerase/dehydratase</fullName>
    </submittedName>
</protein>
<dbReference type="Gene3D" id="3.40.50.720">
    <property type="entry name" value="NAD(P)-binding Rossmann-like Domain"/>
    <property type="match status" value="1"/>
</dbReference>
<dbReference type="PANTHER" id="PTHR43103:SF5">
    <property type="entry name" value="4-EPIMERASE, PUTATIVE (AFU_ORTHOLOGUE AFUA_7G00360)-RELATED"/>
    <property type="match status" value="1"/>
</dbReference>
<feature type="domain" description="NAD-dependent epimerase/dehydratase" evidence="4">
    <location>
        <begin position="10"/>
        <end position="170"/>
    </location>
</feature>
<organism evidence="5">
    <name type="scientific">mine drainage metagenome</name>
    <dbReference type="NCBI Taxonomy" id="410659"/>
    <lineage>
        <taxon>unclassified sequences</taxon>
        <taxon>metagenomes</taxon>
        <taxon>ecological metagenomes</taxon>
    </lineage>
</organism>
<dbReference type="Pfam" id="PF01370">
    <property type="entry name" value="Epimerase"/>
    <property type="match status" value="1"/>
</dbReference>
<gene>
    <name evidence="5" type="ORF">GALL_256040</name>
</gene>
<name>A0A1J5RAX3_9ZZZZ</name>
<comment type="similarity">
    <text evidence="1">Belongs to the NAD(P)-dependent epimerase/dehydratase family.</text>
</comment>
<dbReference type="InterPro" id="IPR036291">
    <property type="entry name" value="NAD(P)-bd_dom_sf"/>
</dbReference>
<dbReference type="PANTHER" id="PTHR43103">
    <property type="entry name" value="NUCLEOSIDE-DIPHOSPHATE-SUGAR EPIMERASE"/>
    <property type="match status" value="1"/>
</dbReference>
<dbReference type="SUPFAM" id="SSF51735">
    <property type="entry name" value="NAD(P)-binding Rossmann-fold domains"/>
    <property type="match status" value="1"/>
</dbReference>
<accession>A0A1J5RAX3</accession>
<keyword evidence="2" id="KW-0560">Oxidoreductase</keyword>
<proteinExistence type="inferred from homology"/>
<dbReference type="GO" id="GO:0016491">
    <property type="term" value="F:oxidoreductase activity"/>
    <property type="evidence" value="ECO:0007669"/>
    <property type="project" value="UniProtKB-KW"/>
</dbReference>
<evidence type="ECO:0000256" key="2">
    <source>
        <dbReference type="ARBA" id="ARBA00023002"/>
    </source>
</evidence>
<dbReference type="InterPro" id="IPR001509">
    <property type="entry name" value="Epimerase_deHydtase"/>
</dbReference>
<evidence type="ECO:0000256" key="1">
    <source>
        <dbReference type="ARBA" id="ARBA00007637"/>
    </source>
</evidence>
<dbReference type="AlphaFoldDB" id="A0A1J5RAX3"/>
<keyword evidence="3" id="KW-0520">NAD</keyword>
<comment type="caution">
    <text evidence="5">The sequence shown here is derived from an EMBL/GenBank/DDBJ whole genome shotgun (WGS) entry which is preliminary data.</text>
</comment>
<reference evidence="5" key="1">
    <citation type="submission" date="2016-10" db="EMBL/GenBank/DDBJ databases">
        <title>Sequence of Gallionella enrichment culture.</title>
        <authorList>
            <person name="Poehlein A."/>
            <person name="Muehling M."/>
            <person name="Daniel R."/>
        </authorList>
    </citation>
    <scope>NUCLEOTIDE SEQUENCE</scope>
</reference>